<dbReference type="EMBL" id="OZ037953">
    <property type="protein sequence ID" value="CAL1698039.1"/>
    <property type="molecule type" value="Genomic_DNA"/>
</dbReference>
<dbReference type="PROSITE" id="PS00109">
    <property type="entry name" value="PROTEIN_KINASE_TYR"/>
    <property type="match status" value="1"/>
</dbReference>
<evidence type="ECO:0000313" key="2">
    <source>
        <dbReference type="Proteomes" id="UP001497453"/>
    </source>
</evidence>
<dbReference type="Gene3D" id="1.10.510.10">
    <property type="entry name" value="Transferase(Phosphotransferase) domain 1"/>
    <property type="match status" value="1"/>
</dbReference>
<proteinExistence type="predicted"/>
<protein>
    <recommendedName>
        <fullName evidence="3">Non-specific serine/threonine protein kinase</fullName>
    </recommendedName>
</protein>
<dbReference type="InterPro" id="IPR008266">
    <property type="entry name" value="Tyr_kinase_AS"/>
</dbReference>
<evidence type="ECO:0008006" key="3">
    <source>
        <dbReference type="Google" id="ProtNLM"/>
    </source>
</evidence>
<sequence length="309" mass="34279">MRSSVEIEASMVQIYPEVSLFDISPPLTELSPMRLDIESPDAELIAAAFSQFMLTSKNPLYWFYGTNPLILSSSIQDVPMPITGSHVASPLPQIMPGSEINFKAVIDDAHSLVEYRSDLCVIQWVSLSHLHLLSAWFNQLQFVSRNVGSGAGAFEREKDAYDILSQHESSKNSILRCYGWLDMDRADALKLHPKLSSVDGTSVKALLFEHIDGLIPLSVENVTTDIAEAALKALCGVHAAHVLHGDIRRRNMLLLPDGRVVWAGFGAAKSASHHPLRRQDFWNEAASAWTLLYSKMLPDKLIGNLNPDY</sequence>
<accession>A0ABP1CTN9</accession>
<dbReference type="SUPFAM" id="SSF56112">
    <property type="entry name" value="Protein kinase-like (PK-like)"/>
    <property type="match status" value="1"/>
</dbReference>
<name>A0ABP1CTN9_9APHY</name>
<dbReference type="Proteomes" id="UP001497453">
    <property type="component" value="Chromosome 10"/>
</dbReference>
<dbReference type="PANTHER" id="PTHR37171:SF1">
    <property type="entry name" value="SERINE_THREONINE-PROTEIN KINASE YRZF-RELATED"/>
    <property type="match status" value="1"/>
</dbReference>
<gene>
    <name evidence="1" type="ORF">GFSPODELE1_LOCUS1964</name>
</gene>
<organism evidence="1 2">
    <name type="scientific">Somion occarium</name>
    <dbReference type="NCBI Taxonomy" id="3059160"/>
    <lineage>
        <taxon>Eukaryota</taxon>
        <taxon>Fungi</taxon>
        <taxon>Dikarya</taxon>
        <taxon>Basidiomycota</taxon>
        <taxon>Agaricomycotina</taxon>
        <taxon>Agaricomycetes</taxon>
        <taxon>Polyporales</taxon>
        <taxon>Cerrenaceae</taxon>
        <taxon>Somion</taxon>
    </lineage>
</organism>
<dbReference type="PANTHER" id="PTHR37171">
    <property type="entry name" value="SERINE/THREONINE-PROTEIN KINASE YRZF-RELATED"/>
    <property type="match status" value="1"/>
</dbReference>
<keyword evidence="2" id="KW-1185">Reference proteome</keyword>
<reference evidence="2" key="1">
    <citation type="submission" date="2024-04" db="EMBL/GenBank/DDBJ databases">
        <authorList>
            <person name="Shaw F."/>
            <person name="Minotto A."/>
        </authorList>
    </citation>
    <scope>NUCLEOTIDE SEQUENCE [LARGE SCALE GENOMIC DNA]</scope>
</reference>
<dbReference type="InterPro" id="IPR052396">
    <property type="entry name" value="Meiotic_Drive_Suppr_Kinase"/>
</dbReference>
<evidence type="ECO:0000313" key="1">
    <source>
        <dbReference type="EMBL" id="CAL1698039.1"/>
    </source>
</evidence>
<dbReference type="InterPro" id="IPR011009">
    <property type="entry name" value="Kinase-like_dom_sf"/>
</dbReference>